<dbReference type="RefSeq" id="WP_052661243.1">
    <property type="nucleotide sequence ID" value="NZ_CP009687.1"/>
</dbReference>
<dbReference type="Proteomes" id="UP000035704">
    <property type="component" value="Chromosome"/>
</dbReference>
<dbReference type="AlphaFoldDB" id="A0A0G3WBG6"/>
<reference evidence="2 3" key="1">
    <citation type="submission" date="2014-10" db="EMBL/GenBank/DDBJ databases">
        <title>Genome sequence of Clostridium aceticum DSM 1496.</title>
        <authorList>
            <person name="Poehlein A."/>
            <person name="Schiel-Bengelsdorf B."/>
            <person name="Gottschalk G."/>
            <person name="Duerre P."/>
            <person name="Daniel R."/>
        </authorList>
    </citation>
    <scope>NUCLEOTIDE SEQUENCE [LARGE SCALE GENOMIC DNA]</scope>
    <source>
        <strain evidence="2 3">DSM 1496</strain>
    </source>
</reference>
<gene>
    <name evidence="2" type="ORF">CACET_c13190</name>
</gene>
<sequence length="298" mass="31915">MKQTYIDSIESIISVDMGCRGLGSGLKKGDFKLALEELNQAERMIIVTGFCIKDTMTGETDGPMGAVSLAVALKKLGKEVLIITDDYSYKLVTACCEVMDIHVDISLVPFEGAEFYCEKMMKDYAPDLVVAIERPGRAADGGCYSMRGEDLSSFVPNTDPLFSIAKRSGIKTIAVGDGGNEMGMGKIAEHIKENIKHGEKICAVSKADYLIIAGVSNWGGHGIVAGLSIMNSKMLLHHVDKEIAMLEGMVNVGGVDGCSKTSVCTVDGLSLEVNLSILEKLREIVSEALLDHPTLAMG</sequence>
<feature type="domain" description="D-glutamate cyclase-like C-terminal" evidence="1">
    <location>
        <begin position="9"/>
        <end position="282"/>
    </location>
</feature>
<dbReference type="Pfam" id="PF14336">
    <property type="entry name" value="GLUCM-like_C"/>
    <property type="match status" value="1"/>
</dbReference>
<keyword evidence="3" id="KW-1185">Reference proteome</keyword>
<dbReference type="STRING" id="84022.CACET_c13190"/>
<dbReference type="PANTHER" id="PTHR32022">
    <property type="entry name" value="D-GLUTAMATE CYCLASE, MITOCHONDRIAL"/>
    <property type="match status" value="1"/>
</dbReference>
<organism evidence="2 3">
    <name type="scientific">Clostridium aceticum</name>
    <dbReference type="NCBI Taxonomy" id="84022"/>
    <lineage>
        <taxon>Bacteria</taxon>
        <taxon>Bacillati</taxon>
        <taxon>Bacillota</taxon>
        <taxon>Clostridia</taxon>
        <taxon>Eubacteriales</taxon>
        <taxon>Clostridiaceae</taxon>
        <taxon>Clostridium</taxon>
    </lineage>
</organism>
<evidence type="ECO:0000313" key="3">
    <source>
        <dbReference type="Proteomes" id="UP000035704"/>
    </source>
</evidence>
<dbReference type="KEGG" id="cace:CACET_c13190"/>
<protein>
    <recommendedName>
        <fullName evidence="1">D-glutamate cyclase-like C-terminal domain-containing protein</fullName>
    </recommendedName>
</protein>
<evidence type="ECO:0000259" key="1">
    <source>
        <dbReference type="Pfam" id="PF14336"/>
    </source>
</evidence>
<dbReference type="Gene3D" id="3.90.1640.20">
    <property type="entry name" value="TON_0340"/>
    <property type="match status" value="1"/>
</dbReference>
<dbReference type="PATRIC" id="fig|84022.6.peg.1313"/>
<dbReference type="OrthoDB" id="1668885at2"/>
<dbReference type="PANTHER" id="PTHR32022:SF10">
    <property type="entry name" value="D-GLUTAMATE CYCLASE, MITOCHONDRIAL"/>
    <property type="match status" value="1"/>
</dbReference>
<dbReference type="EMBL" id="CP009687">
    <property type="protein sequence ID" value="AKL94784.1"/>
    <property type="molecule type" value="Genomic_DNA"/>
</dbReference>
<name>A0A0G3WBG6_9CLOT</name>
<proteinExistence type="predicted"/>
<evidence type="ECO:0000313" key="2">
    <source>
        <dbReference type="EMBL" id="AKL94784.1"/>
    </source>
</evidence>
<dbReference type="InterPro" id="IPR025504">
    <property type="entry name" value="GLUCM_C"/>
</dbReference>
<accession>A0A0G3WBG6</accession>